<feature type="region of interest" description="Disordered" evidence="1">
    <location>
        <begin position="41"/>
        <end position="76"/>
    </location>
</feature>
<evidence type="ECO:0000313" key="2">
    <source>
        <dbReference type="EMBL" id="OYQ37155.1"/>
    </source>
</evidence>
<evidence type="ECO:0000313" key="3">
    <source>
        <dbReference type="Proteomes" id="UP000216998"/>
    </source>
</evidence>
<dbReference type="Proteomes" id="UP000216998">
    <property type="component" value="Unassembled WGS sequence"/>
</dbReference>
<feature type="region of interest" description="Disordered" evidence="1">
    <location>
        <begin position="1"/>
        <end position="29"/>
    </location>
</feature>
<dbReference type="EMBL" id="NOXU01000017">
    <property type="protein sequence ID" value="OYQ37155.1"/>
    <property type="molecule type" value="Genomic_DNA"/>
</dbReference>
<dbReference type="RefSeq" id="WP_094453244.1">
    <property type="nucleotide sequence ID" value="NZ_NOXU01000017.1"/>
</dbReference>
<comment type="caution">
    <text evidence="2">The sequence shown here is derived from an EMBL/GenBank/DDBJ whole genome shotgun (WGS) entry which is preliminary data.</text>
</comment>
<proteinExistence type="predicted"/>
<keyword evidence="3" id="KW-1185">Reference proteome</keyword>
<evidence type="ECO:0000256" key="1">
    <source>
        <dbReference type="SAM" id="MobiDB-lite"/>
    </source>
</evidence>
<protein>
    <recommendedName>
        <fullName evidence="4">Stability/partitioning determinant</fullName>
    </recommendedName>
</protein>
<gene>
    <name evidence="2" type="ORF">CHU95_02065</name>
</gene>
<dbReference type="AlphaFoldDB" id="A0A255Z8E9"/>
<evidence type="ECO:0008006" key="4">
    <source>
        <dbReference type="Google" id="ProtNLM"/>
    </source>
</evidence>
<sequence>MSKTRASIFGDEADPLDLSGFAPKAPQDIQAPPADAIRAVSEAARFPSREPKPVAAPPPPAPMKREQRRHRTGRNVQFNIRARQETIDAFLAIADREGWVLGEVLEHAVAALERELAVSSG</sequence>
<organism evidence="2 3">
    <name type="scientific">Niveispirillum lacus</name>
    <dbReference type="NCBI Taxonomy" id="1981099"/>
    <lineage>
        <taxon>Bacteria</taxon>
        <taxon>Pseudomonadati</taxon>
        <taxon>Pseudomonadota</taxon>
        <taxon>Alphaproteobacteria</taxon>
        <taxon>Rhodospirillales</taxon>
        <taxon>Azospirillaceae</taxon>
        <taxon>Niveispirillum</taxon>
    </lineage>
</organism>
<name>A0A255Z8E9_9PROT</name>
<reference evidence="2 3" key="1">
    <citation type="submission" date="2017-07" db="EMBL/GenBank/DDBJ databases">
        <title>Niveispirillum cyanobacteriorum sp. nov., isolated from cyanobacterial aggregates in a eutrophic lake.</title>
        <authorList>
            <person name="Cai H."/>
        </authorList>
    </citation>
    <scope>NUCLEOTIDE SEQUENCE [LARGE SCALE GENOMIC DNA]</scope>
    <source>
        <strain evidence="3">TH1-14</strain>
    </source>
</reference>
<accession>A0A255Z8E9</accession>
<dbReference type="OrthoDB" id="7477461at2"/>